<reference evidence="2" key="1">
    <citation type="submission" date="2016-10" db="EMBL/GenBank/DDBJ databases">
        <authorList>
            <person name="Varghese N."/>
            <person name="Submissions S."/>
        </authorList>
    </citation>
    <scope>NUCLEOTIDE SEQUENCE [LARGE SCALE GENOMIC DNA]</scope>
    <source>
        <strain evidence="2">DC30,IBRC 10041,KCTC 4046</strain>
    </source>
</reference>
<evidence type="ECO:0000313" key="2">
    <source>
        <dbReference type="Proteomes" id="UP000199079"/>
    </source>
</evidence>
<keyword evidence="2" id="KW-1185">Reference proteome</keyword>
<gene>
    <name evidence="1" type="ORF">SAMN05216564_11217</name>
</gene>
<organism evidence="1 2">
    <name type="scientific">Halopenitus persicus</name>
    <dbReference type="NCBI Taxonomy" id="1048396"/>
    <lineage>
        <taxon>Archaea</taxon>
        <taxon>Methanobacteriati</taxon>
        <taxon>Methanobacteriota</taxon>
        <taxon>Stenosarchaea group</taxon>
        <taxon>Halobacteria</taxon>
        <taxon>Halobacteriales</taxon>
        <taxon>Haloferacaceae</taxon>
        <taxon>Halopenitus</taxon>
    </lineage>
</organism>
<accession>A0A1H3N9S5</accession>
<protein>
    <submittedName>
        <fullName evidence="1">Uncharacterized protein</fullName>
    </submittedName>
</protein>
<proteinExistence type="predicted"/>
<evidence type="ECO:0000313" key="1">
    <source>
        <dbReference type="EMBL" id="SDY85701.1"/>
    </source>
</evidence>
<dbReference type="Proteomes" id="UP000199079">
    <property type="component" value="Unassembled WGS sequence"/>
</dbReference>
<sequence>MMLDLDDSEEHMFHHGATGYGVEVYGGTPNQREAVFRKQFDEPIVVVDGRNADSSEDIVKAALLAMGTDEEDIEKMYSVGGRELRRALDETESNFVILEFDSLAKDVQTSVAQMMKGVAEQLSSDDVMLGYACNEGGAVVNAEFDLSARVRSWELE</sequence>
<name>A0A1H3N9S5_9EURY</name>
<dbReference type="AlphaFoldDB" id="A0A1H3N9S5"/>
<dbReference type="EMBL" id="FNPC01000012">
    <property type="protein sequence ID" value="SDY85701.1"/>
    <property type="molecule type" value="Genomic_DNA"/>
</dbReference>